<dbReference type="AlphaFoldDB" id="A0A0G0WUF5"/>
<comment type="caution">
    <text evidence="11">The sequence shown here is derived from an EMBL/GenBank/DDBJ whole genome shotgun (WGS) entry which is preliminary data.</text>
</comment>
<evidence type="ECO:0000256" key="6">
    <source>
        <dbReference type="HAMAP-Rule" id="MF_00736"/>
    </source>
</evidence>
<reference evidence="11 12" key="1">
    <citation type="journal article" date="2015" name="Nature">
        <title>rRNA introns, odd ribosomes, and small enigmatic genomes across a large radiation of phyla.</title>
        <authorList>
            <person name="Brown C.T."/>
            <person name="Hug L.A."/>
            <person name="Thomas B.C."/>
            <person name="Sharon I."/>
            <person name="Castelle C.J."/>
            <person name="Singh A."/>
            <person name="Wilkins M.J."/>
            <person name="Williams K.H."/>
            <person name="Banfield J.F."/>
        </authorList>
    </citation>
    <scope>NUCLEOTIDE SEQUENCE [LARGE SCALE GENOMIC DNA]</scope>
</reference>
<evidence type="ECO:0000259" key="9">
    <source>
        <dbReference type="Pfam" id="PF00298"/>
    </source>
</evidence>
<dbReference type="CDD" id="cd00349">
    <property type="entry name" value="Ribosomal_L11"/>
    <property type="match status" value="1"/>
</dbReference>
<dbReference type="Proteomes" id="UP000033969">
    <property type="component" value="Unassembled WGS sequence"/>
</dbReference>
<feature type="domain" description="Large ribosomal subunit protein uL11 N-terminal" evidence="10">
    <location>
        <begin position="14"/>
        <end position="71"/>
    </location>
</feature>
<dbReference type="Gene3D" id="1.10.10.250">
    <property type="entry name" value="Ribosomal protein L11, C-terminal domain"/>
    <property type="match status" value="1"/>
</dbReference>
<protein>
    <recommendedName>
        <fullName evidence="6">Large ribosomal subunit protein uL11</fullName>
    </recommendedName>
</protein>
<dbReference type="GO" id="GO:0070180">
    <property type="term" value="F:large ribosomal subunit rRNA binding"/>
    <property type="evidence" value="ECO:0007669"/>
    <property type="project" value="UniProtKB-UniRule"/>
</dbReference>
<dbReference type="PANTHER" id="PTHR11661">
    <property type="entry name" value="60S RIBOSOMAL PROTEIN L12"/>
    <property type="match status" value="1"/>
</dbReference>
<evidence type="ECO:0000256" key="8">
    <source>
        <dbReference type="RuleBase" id="RU003979"/>
    </source>
</evidence>
<evidence type="ECO:0000313" key="11">
    <source>
        <dbReference type="EMBL" id="KKS16404.1"/>
    </source>
</evidence>
<evidence type="ECO:0000259" key="10">
    <source>
        <dbReference type="Pfam" id="PF03946"/>
    </source>
</evidence>
<comment type="PTM">
    <text evidence="6 8">One or more lysine residues are methylated.</text>
</comment>
<keyword evidence="5 6" id="KW-0687">Ribonucleoprotein</keyword>
<evidence type="ECO:0000256" key="5">
    <source>
        <dbReference type="ARBA" id="ARBA00023274"/>
    </source>
</evidence>
<dbReference type="NCBIfam" id="TIGR01632">
    <property type="entry name" value="L11_bact"/>
    <property type="match status" value="1"/>
</dbReference>
<dbReference type="Pfam" id="PF03946">
    <property type="entry name" value="Ribosomal_L11_N"/>
    <property type="match status" value="1"/>
</dbReference>
<dbReference type="PANTHER" id="PTHR11661:SF1">
    <property type="entry name" value="LARGE RIBOSOMAL SUBUNIT PROTEIN UL11M"/>
    <property type="match status" value="1"/>
</dbReference>
<evidence type="ECO:0000256" key="3">
    <source>
        <dbReference type="ARBA" id="ARBA00022884"/>
    </source>
</evidence>
<dbReference type="SUPFAM" id="SSF46906">
    <property type="entry name" value="Ribosomal protein L11, C-terminal domain"/>
    <property type="match status" value="1"/>
</dbReference>
<gene>
    <name evidence="6" type="primary">rplK</name>
    <name evidence="11" type="ORF">UU74_C0043G0002</name>
</gene>
<dbReference type="Pfam" id="PF00298">
    <property type="entry name" value="Ribosomal_L11"/>
    <property type="match status" value="1"/>
</dbReference>
<keyword evidence="4 6" id="KW-0689">Ribosomal protein</keyword>
<evidence type="ECO:0000256" key="2">
    <source>
        <dbReference type="ARBA" id="ARBA00022730"/>
    </source>
</evidence>
<dbReference type="InterPro" id="IPR020783">
    <property type="entry name" value="Ribosomal_uL11_C"/>
</dbReference>
<feature type="domain" description="Large ribosomal subunit protein uL11 C-terminal" evidence="9">
    <location>
        <begin position="76"/>
        <end position="144"/>
    </location>
</feature>
<organism evidence="11 12">
    <name type="scientific">Candidatus Woesebacteria bacterium GW2011_GWA1_41_7</name>
    <dbReference type="NCBI Taxonomy" id="1618556"/>
    <lineage>
        <taxon>Bacteria</taxon>
        <taxon>Candidatus Woeseibacteriota</taxon>
    </lineage>
</organism>
<dbReference type="EMBL" id="LCBU01000043">
    <property type="protein sequence ID" value="KKS16404.1"/>
    <property type="molecule type" value="Genomic_DNA"/>
</dbReference>
<dbReference type="Gene3D" id="3.30.1550.10">
    <property type="entry name" value="Ribosomal protein L11/L12, N-terminal domain"/>
    <property type="match status" value="1"/>
</dbReference>
<dbReference type="GO" id="GO:0006412">
    <property type="term" value="P:translation"/>
    <property type="evidence" value="ECO:0007669"/>
    <property type="project" value="UniProtKB-UniRule"/>
</dbReference>
<evidence type="ECO:0000256" key="4">
    <source>
        <dbReference type="ARBA" id="ARBA00022980"/>
    </source>
</evidence>
<dbReference type="SUPFAM" id="SSF54747">
    <property type="entry name" value="Ribosomal L11/L12e N-terminal domain"/>
    <property type="match status" value="1"/>
</dbReference>
<dbReference type="InterPro" id="IPR006519">
    <property type="entry name" value="Ribosomal_uL11_bac-typ"/>
</dbReference>
<dbReference type="InterPro" id="IPR036769">
    <property type="entry name" value="Ribosomal_uL11_C_sf"/>
</dbReference>
<comment type="subunit">
    <text evidence="6">Part of the ribosomal stalk of the 50S ribosomal subunit. Interacts with L10 and the large rRNA to form the base of the stalk. L10 forms an elongated spine to which L12 dimers bind in a sequential fashion forming a multimeric L10(L12)X complex.</text>
</comment>
<dbReference type="InterPro" id="IPR020785">
    <property type="entry name" value="Ribosomal_uL11_CS"/>
</dbReference>
<dbReference type="PROSITE" id="PS00359">
    <property type="entry name" value="RIBOSOMAL_L11"/>
    <property type="match status" value="1"/>
</dbReference>
<dbReference type="SMART" id="SM00649">
    <property type="entry name" value="RL11"/>
    <property type="match status" value="1"/>
</dbReference>
<accession>A0A0G0WUF5</accession>
<comment type="function">
    <text evidence="6 8">Forms part of the ribosomal stalk which helps the ribosome interact with GTP-bound translation factors.</text>
</comment>
<dbReference type="InterPro" id="IPR036796">
    <property type="entry name" value="Ribosomal_uL11_N_sf"/>
</dbReference>
<sequence length="146" mass="15683">MAEPKKGKKIKAIVKLAIQGGKANPAPPVGPALGQHGVPIMEFCKEFNARTSGTPDDIIPAILTVYEDRTFTFITKTPVTAHLIKKALKTQKGSAVPNKQKIGVLTRKQAEEIAEIKMPDLNTKNLGQAVKVVEGTARSMGVDVEK</sequence>
<keyword evidence="3 6" id="KW-0694">RNA-binding</keyword>
<dbReference type="GO" id="GO:0003735">
    <property type="term" value="F:structural constituent of ribosome"/>
    <property type="evidence" value="ECO:0007669"/>
    <property type="project" value="InterPro"/>
</dbReference>
<dbReference type="InterPro" id="IPR000911">
    <property type="entry name" value="Ribosomal_uL11"/>
</dbReference>
<comment type="similarity">
    <text evidence="1 6 7">Belongs to the universal ribosomal protein uL11 family.</text>
</comment>
<keyword evidence="6 8" id="KW-0488">Methylation</keyword>
<proteinExistence type="inferred from homology"/>
<evidence type="ECO:0000256" key="7">
    <source>
        <dbReference type="RuleBase" id="RU003978"/>
    </source>
</evidence>
<dbReference type="PATRIC" id="fig|1618556.3.peg.557"/>
<dbReference type="InterPro" id="IPR020784">
    <property type="entry name" value="Ribosomal_uL11_N"/>
</dbReference>
<keyword evidence="2 6" id="KW-0699">rRNA-binding</keyword>
<dbReference type="FunFam" id="3.30.1550.10:FF:000005">
    <property type="entry name" value="50S ribosomal protein L11"/>
    <property type="match status" value="1"/>
</dbReference>
<dbReference type="GO" id="GO:0022625">
    <property type="term" value="C:cytosolic large ribosomal subunit"/>
    <property type="evidence" value="ECO:0007669"/>
    <property type="project" value="TreeGrafter"/>
</dbReference>
<evidence type="ECO:0000256" key="1">
    <source>
        <dbReference type="ARBA" id="ARBA00010537"/>
    </source>
</evidence>
<evidence type="ECO:0000313" key="12">
    <source>
        <dbReference type="Proteomes" id="UP000033969"/>
    </source>
</evidence>
<name>A0A0G0WUF5_9BACT</name>
<dbReference type="HAMAP" id="MF_00736">
    <property type="entry name" value="Ribosomal_uL11"/>
    <property type="match status" value="1"/>
</dbReference>